<dbReference type="AlphaFoldDB" id="A0A0D7A3H8"/>
<gene>
    <name evidence="3" type="ORF">FISHEDRAFT_29852</name>
</gene>
<dbReference type="PROSITE" id="PS51207">
    <property type="entry name" value="PXA"/>
    <property type="match status" value="1"/>
</dbReference>
<evidence type="ECO:0000256" key="1">
    <source>
        <dbReference type="SAM" id="MobiDB-lite"/>
    </source>
</evidence>
<evidence type="ECO:0000313" key="4">
    <source>
        <dbReference type="Proteomes" id="UP000054144"/>
    </source>
</evidence>
<sequence length="490" mass="53938">TLAKRLLFPALPSNALPPLLSSPNAPKELNDELYDFISLALRAYVSPWWHRISRFDKEFLPDITRILTFVVRTFEARLLSADYNVLLLRDIPLIVTQHYRDFRDASAKVGTIYGGAGALSLPQLFHQLQPHLAIAPTGELDAEYFRQTIDIVLKHCLPPEDYASEAERVIVREIMLKVVMQDVLPLVSEPWFIERTILNLLHFPEQQSPKTIDVAPASLQTPHFSFHTLLVTCLSAIQTVSGACLSLANAYRRAVQTVRTVNGKNADISPRPAAQLPPSLEALESTPSGAVPSLANRSSQASTSTPSRSLSASSKSSNGAAFSSLSDLPPSPTDNSTHPNGNSVNAVILAEEEDCARPLLDMLTEIFTIRHRLAASCVVTTASLVLASCASFIDRLLPHLLRTWLSPNFVLDMVRIGKRTLFPNGFPQPAPPMPTLEEQAAVRARLTEWKPSTASGHAALEPLENRECNVHLLVITLERILLELFPELLG</sequence>
<feature type="region of interest" description="Disordered" evidence="1">
    <location>
        <begin position="282"/>
        <end position="342"/>
    </location>
</feature>
<name>A0A0D7A3H8_9AGAR</name>
<dbReference type="InterPro" id="IPR003114">
    <property type="entry name" value="Phox_assoc"/>
</dbReference>
<dbReference type="OrthoDB" id="5582218at2759"/>
<dbReference type="PANTHER" id="PTHR22775:SF3">
    <property type="entry name" value="SORTING NEXIN-13"/>
    <property type="match status" value="1"/>
</dbReference>
<feature type="domain" description="PXA" evidence="2">
    <location>
        <begin position="26"/>
        <end position="206"/>
    </location>
</feature>
<evidence type="ECO:0000313" key="3">
    <source>
        <dbReference type="EMBL" id="KIY45348.1"/>
    </source>
</evidence>
<reference evidence="3 4" key="1">
    <citation type="journal article" date="2015" name="Fungal Genet. Biol.">
        <title>Evolution of novel wood decay mechanisms in Agaricales revealed by the genome sequences of Fistulina hepatica and Cylindrobasidium torrendii.</title>
        <authorList>
            <person name="Floudas D."/>
            <person name="Held B.W."/>
            <person name="Riley R."/>
            <person name="Nagy L.G."/>
            <person name="Koehler G."/>
            <person name="Ransdell A.S."/>
            <person name="Younus H."/>
            <person name="Chow J."/>
            <person name="Chiniquy J."/>
            <person name="Lipzen A."/>
            <person name="Tritt A."/>
            <person name="Sun H."/>
            <person name="Haridas S."/>
            <person name="LaButti K."/>
            <person name="Ohm R.A."/>
            <person name="Kues U."/>
            <person name="Blanchette R.A."/>
            <person name="Grigoriev I.V."/>
            <person name="Minto R.E."/>
            <person name="Hibbett D.S."/>
        </authorList>
    </citation>
    <scope>NUCLEOTIDE SEQUENCE [LARGE SCALE GENOMIC DNA]</scope>
    <source>
        <strain evidence="3 4">ATCC 64428</strain>
    </source>
</reference>
<feature type="non-terminal residue" evidence="3">
    <location>
        <position position="490"/>
    </location>
</feature>
<proteinExistence type="predicted"/>
<feature type="compositionally biased region" description="Low complexity" evidence="1">
    <location>
        <begin position="298"/>
        <end position="337"/>
    </location>
</feature>
<dbReference type="Pfam" id="PF02194">
    <property type="entry name" value="PXA"/>
    <property type="match status" value="1"/>
</dbReference>
<accession>A0A0D7A3H8</accession>
<evidence type="ECO:0000259" key="2">
    <source>
        <dbReference type="PROSITE" id="PS51207"/>
    </source>
</evidence>
<feature type="non-terminal residue" evidence="3">
    <location>
        <position position="1"/>
    </location>
</feature>
<keyword evidence="4" id="KW-1185">Reference proteome</keyword>
<protein>
    <recommendedName>
        <fullName evidence="2">PXA domain-containing protein</fullName>
    </recommendedName>
</protein>
<dbReference type="GO" id="GO:0035091">
    <property type="term" value="F:phosphatidylinositol binding"/>
    <property type="evidence" value="ECO:0007669"/>
    <property type="project" value="TreeGrafter"/>
</dbReference>
<organism evidence="3 4">
    <name type="scientific">Fistulina hepatica ATCC 64428</name>
    <dbReference type="NCBI Taxonomy" id="1128425"/>
    <lineage>
        <taxon>Eukaryota</taxon>
        <taxon>Fungi</taxon>
        <taxon>Dikarya</taxon>
        <taxon>Basidiomycota</taxon>
        <taxon>Agaricomycotina</taxon>
        <taxon>Agaricomycetes</taxon>
        <taxon>Agaricomycetidae</taxon>
        <taxon>Agaricales</taxon>
        <taxon>Fistulinaceae</taxon>
        <taxon>Fistulina</taxon>
    </lineage>
</organism>
<dbReference type="SMART" id="SM00313">
    <property type="entry name" value="PXA"/>
    <property type="match status" value="1"/>
</dbReference>
<dbReference type="EMBL" id="KN882048">
    <property type="protein sequence ID" value="KIY45348.1"/>
    <property type="molecule type" value="Genomic_DNA"/>
</dbReference>
<dbReference type="Proteomes" id="UP000054144">
    <property type="component" value="Unassembled WGS sequence"/>
</dbReference>
<dbReference type="PANTHER" id="PTHR22775">
    <property type="entry name" value="SORTING NEXIN"/>
    <property type="match status" value="1"/>
</dbReference>